<organism evidence="1 2">
    <name type="scientific">Halomonas tibetensis</name>
    <dbReference type="NCBI Taxonomy" id="2259590"/>
    <lineage>
        <taxon>Bacteria</taxon>
        <taxon>Pseudomonadati</taxon>
        <taxon>Pseudomonadota</taxon>
        <taxon>Gammaproteobacteria</taxon>
        <taxon>Oceanospirillales</taxon>
        <taxon>Halomonadaceae</taxon>
        <taxon>Halomonas</taxon>
    </lineage>
</organism>
<comment type="caution">
    <text evidence="1">The sequence shown here is derived from an EMBL/GenBank/DDBJ whole genome shotgun (WGS) entry which is preliminary data.</text>
</comment>
<dbReference type="RefSeq" id="WP_379757877.1">
    <property type="nucleotide sequence ID" value="NZ_JBHRSQ010000011.1"/>
</dbReference>
<dbReference type="Proteomes" id="UP001595386">
    <property type="component" value="Unassembled WGS sequence"/>
</dbReference>
<dbReference type="SUPFAM" id="SSF159270">
    <property type="entry name" value="YmcC-like"/>
    <property type="match status" value="1"/>
</dbReference>
<keyword evidence="2" id="KW-1185">Reference proteome</keyword>
<evidence type="ECO:0000313" key="1">
    <source>
        <dbReference type="EMBL" id="MFC2992165.1"/>
    </source>
</evidence>
<accession>A0ABV7B7B2</accession>
<name>A0ABV7B7B2_9GAMM</name>
<proteinExistence type="predicted"/>
<sequence>MIGAIQDGRMSSDAIAARAESISFASLQLDAGDRRGLVVMGAQAGDTTLWPTGNQGLVALYRDGLQATAGLAQDLLDTGYHPATGDPAPAGYVPWQEAEPGAFQLSRSWQTPNGGVARQRARGQLSCGVPELREMPLTRLALQRCEQQLTWEDGRVTSATLWRDAETLRLWAVAETPWPDGPRIEWEVARPWW</sequence>
<gene>
    <name evidence="1" type="ORF">ACFODV_08995</name>
</gene>
<evidence type="ECO:0000313" key="2">
    <source>
        <dbReference type="Proteomes" id="UP001595386"/>
    </source>
</evidence>
<reference evidence="2" key="1">
    <citation type="journal article" date="2019" name="Int. J. Syst. Evol. Microbiol.">
        <title>The Global Catalogue of Microorganisms (GCM) 10K type strain sequencing project: providing services to taxonomists for standard genome sequencing and annotation.</title>
        <authorList>
            <consortium name="The Broad Institute Genomics Platform"/>
            <consortium name="The Broad Institute Genome Sequencing Center for Infectious Disease"/>
            <person name="Wu L."/>
            <person name="Ma J."/>
        </authorList>
    </citation>
    <scope>NUCLEOTIDE SEQUENCE [LARGE SCALE GENOMIC DNA]</scope>
    <source>
        <strain evidence="2">KCTC 52660</strain>
    </source>
</reference>
<dbReference type="InterPro" id="IPR023373">
    <property type="entry name" value="YmcC_sf"/>
</dbReference>
<dbReference type="EMBL" id="JBHRSQ010000011">
    <property type="protein sequence ID" value="MFC2992165.1"/>
    <property type="molecule type" value="Genomic_DNA"/>
</dbReference>
<protein>
    <submittedName>
        <fullName evidence="1">Uncharacterized protein</fullName>
    </submittedName>
</protein>
<dbReference type="Gene3D" id="2.40.360.10">
    <property type="entry name" value="YmcC-like"/>
    <property type="match status" value="1"/>
</dbReference>